<dbReference type="InterPro" id="IPR036412">
    <property type="entry name" value="HAD-like_sf"/>
</dbReference>
<comment type="caution">
    <text evidence="1">The sequence shown here is derived from an EMBL/GenBank/DDBJ whole genome shotgun (WGS) entry which is preliminary data.</text>
</comment>
<name>A0A7M2YW75_9ACTN</name>
<dbReference type="Pfam" id="PF13344">
    <property type="entry name" value="Hydrolase_6"/>
    <property type="match status" value="1"/>
</dbReference>
<keyword evidence="2" id="KW-1185">Reference proteome</keyword>
<evidence type="ECO:0000313" key="2">
    <source>
        <dbReference type="Proteomes" id="UP000254134"/>
    </source>
</evidence>
<dbReference type="PANTHER" id="PTHR19288">
    <property type="entry name" value="4-NITROPHENYLPHOSPHATASE-RELATED"/>
    <property type="match status" value="1"/>
</dbReference>
<dbReference type="OrthoDB" id="3400930at2"/>
<dbReference type="RefSeq" id="WP_147281252.1">
    <property type="nucleotide sequence ID" value="NZ_QQZY01000004.1"/>
</dbReference>
<reference evidence="2" key="2">
    <citation type="journal article" date="2019" name="MicrobiologyOpen">
        <title>High-quality draft genome sequence of Gaiella occulta isolated from a 150 meter deep mineral water borehole and comparison with the genome sequences of other deep-branching lineages of the phylum Actinobacteria.</title>
        <authorList>
            <person name="Severino R."/>
            <person name="Froufe H.J.C."/>
            <person name="Barroso C."/>
            <person name="Albuquerque L."/>
            <person name="Lobo-da-Cunha A."/>
            <person name="da Costa M.S."/>
            <person name="Egas C."/>
        </authorList>
    </citation>
    <scope>NUCLEOTIDE SEQUENCE [LARGE SCALE GENOMIC DNA]</scope>
    <source>
        <strain evidence="2">F2-233</strain>
    </source>
</reference>
<accession>A0A7M2YW75</accession>
<dbReference type="InterPro" id="IPR006357">
    <property type="entry name" value="HAD-SF_hydro_IIA"/>
</dbReference>
<evidence type="ECO:0000313" key="1">
    <source>
        <dbReference type="EMBL" id="RDI74391.1"/>
    </source>
</evidence>
<dbReference type="Gene3D" id="3.40.50.1000">
    <property type="entry name" value="HAD superfamily/HAD-like"/>
    <property type="match status" value="2"/>
</dbReference>
<organism evidence="1 2">
    <name type="scientific">Gaiella occulta</name>
    <dbReference type="NCBI Taxonomy" id="1002870"/>
    <lineage>
        <taxon>Bacteria</taxon>
        <taxon>Bacillati</taxon>
        <taxon>Actinomycetota</taxon>
        <taxon>Thermoleophilia</taxon>
        <taxon>Gaiellales</taxon>
        <taxon>Gaiellaceae</taxon>
        <taxon>Gaiella</taxon>
    </lineage>
</organism>
<dbReference type="SUPFAM" id="SSF56784">
    <property type="entry name" value="HAD-like"/>
    <property type="match status" value="1"/>
</dbReference>
<proteinExistence type="predicted"/>
<sequence>MKPDAAAPPPLGSLERYGAVLLDLDGTVYLDRDALPGARDFVLASRAAGLRVGFVTNMAFEDTAWCVEGLRRCGIPATPGDVVTAADSLALALSAGGIGAVAYVGGVGLRTALDAKGIDALEVDRVDVDSWARAPADGRALAIGMTPGITSNQIDRLARLAGAGFPLYVSSVDRGMPTKSGIVPGAAAVLAELRDRVDVEARVCGKTSPEFASLVHQLLDGTNPPLVVGDSLEADVVFAAQEGFDSLLVLTGVSTAESLGAASVGPTYCEPDLASAYRNAFGGDAATGRHESIERNAP</sequence>
<dbReference type="Proteomes" id="UP000254134">
    <property type="component" value="Unassembled WGS sequence"/>
</dbReference>
<dbReference type="InterPro" id="IPR023214">
    <property type="entry name" value="HAD_sf"/>
</dbReference>
<dbReference type="EMBL" id="QQZY01000004">
    <property type="protein sequence ID" value="RDI74391.1"/>
    <property type="molecule type" value="Genomic_DNA"/>
</dbReference>
<dbReference type="AlphaFoldDB" id="A0A7M2YW75"/>
<protein>
    <submittedName>
        <fullName evidence="1">HAD-type sugar phosphatase</fullName>
    </submittedName>
</protein>
<dbReference type="PANTHER" id="PTHR19288:SF95">
    <property type="entry name" value="D-GLYCEROL 3-PHOSPHATE PHOSPHATASE"/>
    <property type="match status" value="1"/>
</dbReference>
<dbReference type="Pfam" id="PF13242">
    <property type="entry name" value="Hydrolase_like"/>
    <property type="match status" value="1"/>
</dbReference>
<reference evidence="1 2" key="1">
    <citation type="submission" date="2018-07" db="EMBL/GenBank/DDBJ databases">
        <title>High-quality-draft genome sequence of Gaiella occulta.</title>
        <authorList>
            <person name="Severino R."/>
            <person name="Froufe H.J.C."/>
            <person name="Rainey F.A."/>
            <person name="Barroso C."/>
            <person name="Albuquerque L."/>
            <person name="Lobo-Da-Cunha A."/>
            <person name="Da Costa M.S."/>
            <person name="Egas C."/>
        </authorList>
    </citation>
    <scope>NUCLEOTIDE SEQUENCE [LARGE SCALE GENOMIC DNA]</scope>
    <source>
        <strain evidence="1 2">F2-233</strain>
    </source>
</reference>
<gene>
    <name evidence="1" type="ORF">Gocc_1967</name>
</gene>
<dbReference type="GO" id="GO:0005737">
    <property type="term" value="C:cytoplasm"/>
    <property type="evidence" value="ECO:0007669"/>
    <property type="project" value="TreeGrafter"/>
</dbReference>
<dbReference type="GO" id="GO:0016791">
    <property type="term" value="F:phosphatase activity"/>
    <property type="evidence" value="ECO:0007669"/>
    <property type="project" value="TreeGrafter"/>
</dbReference>